<dbReference type="AlphaFoldDB" id="A0A544XPY3"/>
<evidence type="ECO:0000313" key="1">
    <source>
        <dbReference type="EMBL" id="TQS06535.1"/>
    </source>
</evidence>
<gene>
    <name evidence="1" type="ORF">FLX08_39595</name>
</gene>
<dbReference type="InterPro" id="IPR043504">
    <property type="entry name" value="Peptidase_S1_PA_chymotrypsin"/>
</dbReference>
<dbReference type="Proteomes" id="UP000316541">
    <property type="component" value="Unassembled WGS sequence"/>
</dbReference>
<feature type="non-terminal residue" evidence="1">
    <location>
        <position position="1"/>
    </location>
</feature>
<proteinExistence type="predicted"/>
<comment type="caution">
    <text evidence="1">The sequence shown here is derived from an EMBL/GenBank/DDBJ whole genome shotgun (WGS) entry which is preliminary data.</text>
</comment>
<organism evidence="1 2">
    <name type="scientific">Microbispora hainanensis</name>
    <dbReference type="NCBI Taxonomy" id="568844"/>
    <lineage>
        <taxon>Bacteria</taxon>
        <taxon>Bacillati</taxon>
        <taxon>Actinomycetota</taxon>
        <taxon>Actinomycetes</taxon>
        <taxon>Streptosporangiales</taxon>
        <taxon>Streptosporangiaceae</taxon>
        <taxon>Microbispora</taxon>
    </lineage>
</organism>
<sequence length="125" mass="13520">YNQKIGSGTFVFGYPSGSHPDGNYAFSGKTLKWSYGKTFKAAAPSMKAEELIGIKSSFTGEGAIGSSWLYRYSSTKRLGYLNGVTIAVSDTDGNKRIDTSVSPYFDGETLDVYKTAAKNWSGKIV</sequence>
<name>A0A544XPY3_9ACTN</name>
<protein>
    <submittedName>
        <fullName evidence="1">Uncharacterized protein</fullName>
    </submittedName>
</protein>
<dbReference type="EMBL" id="VIRM01000110">
    <property type="protein sequence ID" value="TQS06535.1"/>
    <property type="molecule type" value="Genomic_DNA"/>
</dbReference>
<dbReference type="Gene3D" id="2.40.10.10">
    <property type="entry name" value="Trypsin-like serine proteases"/>
    <property type="match status" value="1"/>
</dbReference>
<reference evidence="1 2" key="1">
    <citation type="submission" date="2019-07" db="EMBL/GenBank/DDBJ databases">
        <title>Microbispora hainanensis DSM 45428.</title>
        <authorList>
            <person name="Thawai C."/>
        </authorList>
    </citation>
    <scope>NUCLEOTIDE SEQUENCE [LARGE SCALE GENOMIC DNA]</scope>
    <source>
        <strain evidence="1 2">DSM 45428</strain>
    </source>
</reference>
<evidence type="ECO:0000313" key="2">
    <source>
        <dbReference type="Proteomes" id="UP000316541"/>
    </source>
</evidence>
<accession>A0A544XPY3</accession>